<keyword evidence="4" id="KW-1185">Reference proteome</keyword>
<keyword evidence="1" id="KW-0175">Coiled coil</keyword>
<dbReference type="SUPFAM" id="SSF143575">
    <property type="entry name" value="GAS2 domain-like"/>
    <property type="match status" value="1"/>
</dbReference>
<organism evidence="3 4">
    <name type="scientific">Euplotes crassus</name>
    <dbReference type="NCBI Taxonomy" id="5936"/>
    <lineage>
        <taxon>Eukaryota</taxon>
        <taxon>Sar</taxon>
        <taxon>Alveolata</taxon>
        <taxon>Ciliophora</taxon>
        <taxon>Intramacronucleata</taxon>
        <taxon>Spirotrichea</taxon>
        <taxon>Hypotrichia</taxon>
        <taxon>Euplotida</taxon>
        <taxon>Euplotidae</taxon>
        <taxon>Moneuplotes</taxon>
    </lineage>
</organism>
<protein>
    <submittedName>
        <fullName evidence="3">Uncharacterized protein</fullName>
    </submittedName>
</protein>
<dbReference type="InterPro" id="IPR036534">
    <property type="entry name" value="GAR_dom_sf"/>
</dbReference>
<gene>
    <name evidence="3" type="ORF">ECRASSUSDP1_LOCUS23601</name>
</gene>
<evidence type="ECO:0000256" key="1">
    <source>
        <dbReference type="SAM" id="Coils"/>
    </source>
</evidence>
<accession>A0AAD2D7A6</accession>
<feature type="region of interest" description="Disordered" evidence="2">
    <location>
        <begin position="1"/>
        <end position="20"/>
    </location>
</feature>
<dbReference type="GO" id="GO:0008017">
    <property type="term" value="F:microtubule binding"/>
    <property type="evidence" value="ECO:0007669"/>
    <property type="project" value="InterPro"/>
</dbReference>
<reference evidence="3" key="1">
    <citation type="submission" date="2023-07" db="EMBL/GenBank/DDBJ databases">
        <authorList>
            <consortium name="AG Swart"/>
            <person name="Singh M."/>
            <person name="Singh A."/>
            <person name="Seah K."/>
            <person name="Emmerich C."/>
        </authorList>
    </citation>
    <scope>NUCLEOTIDE SEQUENCE</scope>
    <source>
        <strain evidence="3">DP1</strain>
    </source>
</reference>
<name>A0AAD2D7A6_EUPCR</name>
<evidence type="ECO:0000313" key="4">
    <source>
        <dbReference type="Proteomes" id="UP001295684"/>
    </source>
</evidence>
<feature type="coiled-coil region" evidence="1">
    <location>
        <begin position="124"/>
        <end position="151"/>
    </location>
</feature>
<dbReference type="AlphaFoldDB" id="A0AAD2D7A6"/>
<feature type="coiled-coil region" evidence="1">
    <location>
        <begin position="391"/>
        <end position="453"/>
    </location>
</feature>
<proteinExistence type="predicted"/>
<sequence length="788" mass="91172">MESGCTEELQDPTDNGLNTSELEINHQCDEFRKNIKEKLGKRLESLNKNLEPVDYSYPTQNFTESISKLKQSQKLKTSKLTDQISTLSDHLQTVGSTHDLKNREFLELRTLNKSIKNSLLRPQKSVSNSTLQVLQNENQNLRQKLKMKTLNITIIRNDVQKAQSDHHDLLNSEFEKIQLRQAQLGAVELEHEQTKQQVLHHKNDLNKTDRNQKLLTIKEKATKQKLELIKDKGKGLRNQLMEVESVLAPKIEALHEKLDNQKVDIADLQQQYQKTDQENELLKKILAKHQKMAEALKGYVKKKEKLRKKYASLTSDHSLIDPSQNPQYMLFKESTNIDNAMAHLIPKENSFGHHNPEILSLLEKILEVTSQTSGIQVDTDFHNQITDICKVPKISKEISEISKEIDAMKEKKSAIESKIQTFDDEIGDLNEKLQNKESRIKELQELLDQSTEIKLRSNHKKNHKSEADISLTSKKLSIPMRLSDLTEPQKADVKSKRVEEWTNKYKKLFRGAGKVKNIKTKVVNRKEPKPHKRVVTEILKGNPEITRSRSGGKLRNSKGIQNFRSFNMHKEIRKTPKLDKLMIDVPPLPILSEAKTKSIGSNFLSPNDLFRYKLEPKQYYDDILNPFRTRNHKNHMKTGSHASSRRSPSCSSRKSSMWSEVTVQPNFQEILDKVNEMTDIVKFTHIQGNMFQYGTKQVYLIHKSKCIYARTGGGYIKVKEYLRKNKTIEERKLFGKGHIKRLNFANISKRKKFQNLTPRDVPTIKLKSSDTVRKEYSDKILDTIPDDK</sequence>
<evidence type="ECO:0000313" key="3">
    <source>
        <dbReference type="EMBL" id="CAI2382133.1"/>
    </source>
</evidence>
<dbReference type="EMBL" id="CAMPGE010024282">
    <property type="protein sequence ID" value="CAI2382133.1"/>
    <property type="molecule type" value="Genomic_DNA"/>
</dbReference>
<feature type="compositionally biased region" description="Low complexity" evidence="2">
    <location>
        <begin position="640"/>
        <end position="657"/>
    </location>
</feature>
<feature type="coiled-coil region" evidence="1">
    <location>
        <begin position="251"/>
        <end position="316"/>
    </location>
</feature>
<feature type="region of interest" description="Disordered" evidence="2">
    <location>
        <begin position="630"/>
        <end position="657"/>
    </location>
</feature>
<dbReference type="Proteomes" id="UP001295684">
    <property type="component" value="Unassembled WGS sequence"/>
</dbReference>
<comment type="caution">
    <text evidence="3">The sequence shown here is derived from an EMBL/GenBank/DDBJ whole genome shotgun (WGS) entry which is preliminary data.</text>
</comment>
<evidence type="ECO:0000256" key="2">
    <source>
        <dbReference type="SAM" id="MobiDB-lite"/>
    </source>
</evidence>